<gene>
    <name evidence="2" type="ORF">GCM10010449_21860</name>
</gene>
<reference evidence="3" key="1">
    <citation type="journal article" date="2019" name="Int. J. Syst. Evol. Microbiol.">
        <title>The Global Catalogue of Microorganisms (GCM) 10K type strain sequencing project: providing services to taxonomists for standard genome sequencing and annotation.</title>
        <authorList>
            <consortium name="The Broad Institute Genomics Platform"/>
            <consortium name="The Broad Institute Genome Sequencing Center for Infectious Disease"/>
            <person name="Wu L."/>
            <person name="Ma J."/>
        </authorList>
    </citation>
    <scope>NUCLEOTIDE SEQUENCE [LARGE SCALE GENOMIC DNA]</scope>
    <source>
        <strain evidence="3">JCM 9092</strain>
    </source>
</reference>
<name>A0ABP6ME60_9ACTN</name>
<dbReference type="RefSeq" id="WP_344520429.1">
    <property type="nucleotide sequence ID" value="NZ_BAAAUG010000032.1"/>
</dbReference>
<dbReference type="Gene3D" id="3.40.50.1820">
    <property type="entry name" value="alpha/beta hydrolase"/>
    <property type="match status" value="1"/>
</dbReference>
<keyword evidence="3" id="KW-1185">Reference proteome</keyword>
<evidence type="ECO:0000259" key="1">
    <source>
        <dbReference type="Pfam" id="PF00561"/>
    </source>
</evidence>
<dbReference type="Proteomes" id="UP001501637">
    <property type="component" value="Unassembled WGS sequence"/>
</dbReference>
<dbReference type="PANTHER" id="PTHR43194">
    <property type="entry name" value="HYDROLASE ALPHA/BETA FOLD FAMILY"/>
    <property type="match status" value="1"/>
</dbReference>
<evidence type="ECO:0000313" key="3">
    <source>
        <dbReference type="Proteomes" id="UP001501637"/>
    </source>
</evidence>
<protein>
    <submittedName>
        <fullName evidence="2">Alpha/beta hydrolase</fullName>
    </submittedName>
</protein>
<feature type="domain" description="AB hydrolase-1" evidence="1">
    <location>
        <begin position="36"/>
        <end position="260"/>
    </location>
</feature>
<keyword evidence="2" id="KW-0378">Hydrolase</keyword>
<organism evidence="2 3">
    <name type="scientific">Streptomyces rectiviolaceus</name>
    <dbReference type="NCBI Taxonomy" id="332591"/>
    <lineage>
        <taxon>Bacteria</taxon>
        <taxon>Bacillati</taxon>
        <taxon>Actinomycetota</taxon>
        <taxon>Actinomycetes</taxon>
        <taxon>Kitasatosporales</taxon>
        <taxon>Streptomycetaceae</taxon>
        <taxon>Streptomyces</taxon>
    </lineage>
</organism>
<dbReference type="InterPro" id="IPR029058">
    <property type="entry name" value="AB_hydrolase_fold"/>
</dbReference>
<sequence>MSAVAVHKAALREGLVLPYAEVGGPSAEVGGPSGTAVVLVHGYVDSWWTFEPLLRRMPSSLHVYAPTQRGHGDADKPPDGYLPEDFAADLVAFMDSVGIERAVLVGASSGGVQARIVAGRYPDRVAGLVLLGVPVTLADKPAAAELWEVVRQLEDPVDRAFVERFALGMTAEPVARGFLETVVEENLKAPARVWRETLRGLLETDLRATLSGILVPTLAVWGDHDPILTRDEQQTILDTVIGSRLIAYEGAGHVVYWERPERVARDIAAFVADIG</sequence>
<dbReference type="SUPFAM" id="SSF53474">
    <property type="entry name" value="alpha/beta-Hydrolases"/>
    <property type="match status" value="1"/>
</dbReference>
<dbReference type="EMBL" id="BAAAUG010000032">
    <property type="protein sequence ID" value="GAA3098077.1"/>
    <property type="molecule type" value="Genomic_DNA"/>
</dbReference>
<dbReference type="PANTHER" id="PTHR43194:SF2">
    <property type="entry name" value="PEROXISOMAL MEMBRANE PROTEIN LPX1"/>
    <property type="match status" value="1"/>
</dbReference>
<evidence type="ECO:0000313" key="2">
    <source>
        <dbReference type="EMBL" id="GAA3098077.1"/>
    </source>
</evidence>
<comment type="caution">
    <text evidence="2">The sequence shown here is derived from an EMBL/GenBank/DDBJ whole genome shotgun (WGS) entry which is preliminary data.</text>
</comment>
<proteinExistence type="predicted"/>
<dbReference type="Pfam" id="PF00561">
    <property type="entry name" value="Abhydrolase_1"/>
    <property type="match status" value="1"/>
</dbReference>
<dbReference type="InterPro" id="IPR000073">
    <property type="entry name" value="AB_hydrolase_1"/>
</dbReference>
<accession>A0ABP6ME60</accession>
<dbReference type="PRINTS" id="PR00111">
    <property type="entry name" value="ABHYDROLASE"/>
</dbReference>
<dbReference type="InterPro" id="IPR050228">
    <property type="entry name" value="Carboxylesterase_BioH"/>
</dbReference>
<dbReference type="GO" id="GO:0016787">
    <property type="term" value="F:hydrolase activity"/>
    <property type="evidence" value="ECO:0007669"/>
    <property type="project" value="UniProtKB-KW"/>
</dbReference>